<dbReference type="InterPro" id="IPR019613">
    <property type="entry name" value="DUF4198"/>
</dbReference>
<sequence length="275" mass="32384">MLIFLFIFYILFTSSAKAYKLFIISFPDNYGKTKKEKIFYIGSAEPAFGIIYDLKPPKNYFLLSPDNKKIKLTLLRTEYEDKAFNIKRIGYKTKVIPQEKGDYYICIESDYSLTKNFKLVKSFAKVPLHVEIEKGWDNSCGFELEIKPYTRPYGLSNKEIFWGQVLYKNRPLDNGTVEFERFSPVFLNLEDLPKDSYGEINYPYLKKTVKTNKDGFFVISLEEPGWWVLTIKKRSGVKALGNKFYPLELVNHLWLYVFPSKNNLSKFNYNFLKSY</sequence>
<dbReference type="EMBL" id="JAPHEG010000006">
    <property type="protein sequence ID" value="MDF2954069.1"/>
    <property type="molecule type" value="Genomic_DNA"/>
</dbReference>
<name>A0AAE3TEK0_9BACT</name>
<protein>
    <submittedName>
        <fullName evidence="1">GH25 family domain protein</fullName>
    </submittedName>
</protein>
<accession>A0AAE3TEK0</accession>
<organism evidence="1 2">
    <name type="scientific">Candidatus Thermodesulfobacterium syntrophicum</name>
    <dbReference type="NCBI Taxonomy" id="3060442"/>
    <lineage>
        <taxon>Bacteria</taxon>
        <taxon>Pseudomonadati</taxon>
        <taxon>Thermodesulfobacteriota</taxon>
        <taxon>Thermodesulfobacteria</taxon>
        <taxon>Thermodesulfobacteriales</taxon>
        <taxon>Thermodesulfobacteriaceae</taxon>
        <taxon>Thermodesulfobacterium</taxon>
    </lineage>
</organism>
<gene>
    <name evidence="1" type="ORF">OD816_001314</name>
</gene>
<proteinExistence type="predicted"/>
<evidence type="ECO:0000313" key="2">
    <source>
        <dbReference type="Proteomes" id="UP001144110"/>
    </source>
</evidence>
<dbReference type="AlphaFoldDB" id="A0AAE3TEK0"/>
<reference evidence="1" key="1">
    <citation type="submission" date="2022-11" db="EMBL/GenBank/DDBJ databases">
        <title>Candidatus Alkanophaga archaea from heated hydrothermal vent sediment oxidize petroleum alkanes.</title>
        <authorList>
            <person name="Zehnle H."/>
            <person name="Laso-Perez R."/>
            <person name="Lipp J."/>
            <person name="Teske A."/>
            <person name="Wegener G."/>
        </authorList>
    </citation>
    <scope>NUCLEOTIDE SEQUENCE</scope>
    <source>
        <strain evidence="1">MCA70</strain>
    </source>
</reference>
<dbReference type="Proteomes" id="UP001144110">
    <property type="component" value="Unassembled WGS sequence"/>
</dbReference>
<dbReference type="Pfam" id="PF10670">
    <property type="entry name" value="DUF4198"/>
    <property type="match status" value="1"/>
</dbReference>
<evidence type="ECO:0000313" key="1">
    <source>
        <dbReference type="EMBL" id="MDF2954069.1"/>
    </source>
</evidence>
<comment type="caution">
    <text evidence="1">The sequence shown here is derived from an EMBL/GenBank/DDBJ whole genome shotgun (WGS) entry which is preliminary data.</text>
</comment>